<organism evidence="1 2">
    <name type="scientific">Sandarakinorhabdus glacialis</name>
    <dbReference type="NCBI Taxonomy" id="1614636"/>
    <lineage>
        <taxon>Bacteria</taxon>
        <taxon>Pseudomonadati</taxon>
        <taxon>Pseudomonadota</taxon>
        <taxon>Alphaproteobacteria</taxon>
        <taxon>Sphingomonadales</taxon>
        <taxon>Sphingosinicellaceae</taxon>
        <taxon>Sandarakinorhabdus</taxon>
    </lineage>
</organism>
<evidence type="ECO:0000313" key="2">
    <source>
        <dbReference type="Proteomes" id="UP000635071"/>
    </source>
</evidence>
<dbReference type="EMBL" id="BMJM01000001">
    <property type="protein sequence ID" value="GGD98874.1"/>
    <property type="molecule type" value="Genomic_DNA"/>
</dbReference>
<comment type="caution">
    <text evidence="1">The sequence shown here is derived from an EMBL/GenBank/DDBJ whole genome shotgun (WGS) entry which is preliminary data.</text>
</comment>
<accession>A0A916ZHZ4</accession>
<sequence length="156" mass="17192">MLGFLLFAWTVGGCSSATSPPTLDEVRATQGRSKAGPTENWRVANAVWSKSTQAMRDRAYRFCLTRRPRNTGCLDEQDWSLISANHAETNVSRILTSPDDEYPYFKAIRDRPASFSDARAFCFQIYDDAGAADARILGPCLLNAIGGDYFGIVPVS</sequence>
<dbReference type="AlphaFoldDB" id="A0A916ZHZ4"/>
<proteinExistence type="predicted"/>
<protein>
    <submittedName>
        <fullName evidence="1">Uncharacterized protein</fullName>
    </submittedName>
</protein>
<dbReference type="Proteomes" id="UP000635071">
    <property type="component" value="Unassembled WGS sequence"/>
</dbReference>
<keyword evidence="2" id="KW-1185">Reference proteome</keyword>
<reference evidence="1" key="1">
    <citation type="journal article" date="2014" name="Int. J. Syst. Evol. Microbiol.">
        <title>Complete genome sequence of Corynebacterium casei LMG S-19264T (=DSM 44701T), isolated from a smear-ripened cheese.</title>
        <authorList>
            <consortium name="US DOE Joint Genome Institute (JGI-PGF)"/>
            <person name="Walter F."/>
            <person name="Albersmeier A."/>
            <person name="Kalinowski J."/>
            <person name="Ruckert C."/>
        </authorList>
    </citation>
    <scope>NUCLEOTIDE SEQUENCE</scope>
    <source>
        <strain evidence="1">CGMCC 1.15519</strain>
    </source>
</reference>
<gene>
    <name evidence="1" type="ORF">GCM10011529_01260</name>
</gene>
<name>A0A916ZHZ4_9SPHN</name>
<evidence type="ECO:0000313" key="1">
    <source>
        <dbReference type="EMBL" id="GGD98874.1"/>
    </source>
</evidence>
<reference evidence="1" key="2">
    <citation type="submission" date="2020-09" db="EMBL/GenBank/DDBJ databases">
        <authorList>
            <person name="Sun Q."/>
            <person name="Zhou Y."/>
        </authorList>
    </citation>
    <scope>NUCLEOTIDE SEQUENCE</scope>
    <source>
        <strain evidence="1">CGMCC 1.15519</strain>
    </source>
</reference>